<comment type="pathway">
    <text evidence="1 15">Amino-acid biosynthesis; L-lysine biosynthesis via DAP pathway; LL-2,6-diaminopimelate from (S)-tetrahydrodipicolinate (succinylase route): step 3/3.</text>
</comment>
<feature type="binding site" evidence="15">
    <location>
        <position position="108"/>
    </location>
    <ligand>
        <name>Zn(2+)</name>
        <dbReference type="ChEBI" id="CHEBI:29105"/>
        <label>2</label>
    </ligand>
</feature>
<dbReference type="GO" id="GO:0009014">
    <property type="term" value="F:succinyl-diaminopimelate desuccinylase activity"/>
    <property type="evidence" value="ECO:0007669"/>
    <property type="project" value="UniProtKB-UniRule"/>
</dbReference>
<feature type="binding site" evidence="15">
    <location>
        <position position="143"/>
    </location>
    <ligand>
        <name>Zn(2+)</name>
        <dbReference type="ChEBI" id="CHEBI:29105"/>
        <label>2</label>
    </ligand>
</feature>
<evidence type="ECO:0000256" key="2">
    <source>
        <dbReference type="ARBA" id="ARBA00006746"/>
    </source>
</evidence>
<evidence type="ECO:0000256" key="12">
    <source>
        <dbReference type="ARBA" id="ARBA00023285"/>
    </source>
</evidence>
<comment type="similarity">
    <text evidence="2 15">Belongs to the peptidase M20A family. DapE subfamily.</text>
</comment>
<dbReference type="PANTHER" id="PTHR43808:SF31">
    <property type="entry name" value="N-ACETYL-L-CITRULLINE DEACETYLASE"/>
    <property type="match status" value="1"/>
</dbReference>
<dbReference type="NCBIfam" id="TIGR01246">
    <property type="entry name" value="dapE_proteo"/>
    <property type="match status" value="1"/>
</dbReference>
<dbReference type="GO" id="GO:0008777">
    <property type="term" value="F:acetylornithine deacetylase activity"/>
    <property type="evidence" value="ECO:0007669"/>
    <property type="project" value="TreeGrafter"/>
</dbReference>
<dbReference type="InterPro" id="IPR011650">
    <property type="entry name" value="Peptidase_M20_dimer"/>
</dbReference>
<dbReference type="GO" id="GO:0008270">
    <property type="term" value="F:zinc ion binding"/>
    <property type="evidence" value="ECO:0007669"/>
    <property type="project" value="UniProtKB-UniRule"/>
</dbReference>
<comment type="function">
    <text evidence="15">Catalyzes the hydrolysis of N-succinyl-L,L-diaminopimelic acid (SDAP), forming succinate and LL-2,6-diaminopimelate (DAP), an intermediate involved in the bacterial biosynthesis of lysine and meso-diaminopimelic acid, an essential component of bacterial cell walls.</text>
</comment>
<evidence type="ECO:0000256" key="11">
    <source>
        <dbReference type="ARBA" id="ARBA00023154"/>
    </source>
</evidence>
<protein>
    <recommendedName>
        <fullName evidence="5 15">Succinyl-diaminopimelate desuccinylase</fullName>
        <shortName evidence="15">SDAP desuccinylase</shortName>
        <ecNumber evidence="4 15">3.5.1.18</ecNumber>
    </recommendedName>
    <alternativeName>
        <fullName evidence="13 15">N-succinyl-LL-2,6-diaminoheptanedioate amidohydrolase</fullName>
    </alternativeName>
</protein>
<gene>
    <name evidence="15" type="primary">dapE</name>
    <name evidence="17" type="ORF">SAMN05428963_10584</name>
</gene>
<dbReference type="InterPro" id="IPR002933">
    <property type="entry name" value="Peptidase_M20"/>
</dbReference>
<dbReference type="UniPathway" id="UPA00034">
    <property type="reaction ID" value="UER00021"/>
</dbReference>
<dbReference type="SUPFAM" id="SSF55031">
    <property type="entry name" value="Bacterial exopeptidase dimerisation domain"/>
    <property type="match status" value="1"/>
</dbReference>
<dbReference type="STRING" id="1365950.SAMN05428963_10584"/>
<evidence type="ECO:0000259" key="16">
    <source>
        <dbReference type="Pfam" id="PF07687"/>
    </source>
</evidence>
<keyword evidence="12 15" id="KW-0170">Cobalt</keyword>
<evidence type="ECO:0000256" key="10">
    <source>
        <dbReference type="ARBA" id="ARBA00022915"/>
    </source>
</evidence>
<dbReference type="GO" id="GO:0009089">
    <property type="term" value="P:lysine biosynthetic process via diaminopimelate"/>
    <property type="evidence" value="ECO:0007669"/>
    <property type="project" value="UniProtKB-UniRule"/>
</dbReference>
<dbReference type="InterPro" id="IPR005941">
    <property type="entry name" value="DapE_proteobac"/>
</dbReference>
<keyword evidence="10 15" id="KW-0220">Diaminopimelate biosynthesis</keyword>
<dbReference type="Pfam" id="PF01546">
    <property type="entry name" value="Peptidase_M20"/>
    <property type="match status" value="1"/>
</dbReference>
<evidence type="ECO:0000256" key="13">
    <source>
        <dbReference type="ARBA" id="ARBA00031891"/>
    </source>
</evidence>
<keyword evidence="18" id="KW-1185">Reference proteome</keyword>
<name>A0A1T4QJ97_9HYPH</name>
<dbReference type="GO" id="GO:0006526">
    <property type="term" value="P:L-arginine biosynthetic process"/>
    <property type="evidence" value="ECO:0007669"/>
    <property type="project" value="TreeGrafter"/>
</dbReference>
<evidence type="ECO:0000256" key="7">
    <source>
        <dbReference type="ARBA" id="ARBA00022723"/>
    </source>
</evidence>
<dbReference type="Proteomes" id="UP000190135">
    <property type="component" value="Unassembled WGS sequence"/>
</dbReference>
<dbReference type="RefSeq" id="WP_078708226.1">
    <property type="nucleotide sequence ID" value="NZ_FUXL01000005.1"/>
</dbReference>
<sequence>MTALPTDPRENLVRLIRCPSVTPLEAGVLSALQEMLEPLEFSVFRPVFAEPGMEDVENLFARRGGGGAHLVFAGHVDVVPPGEEAAWRLPPFGGEIRDGMLFGRGAVDMKGGIACFVAALARLLERGDMPHGQISLLISGDEEGPAVNGTPKLLQWAAERGERFDACLLGEPTSREALGDMMKVGRRGSLSAAITVTGRQGHVAYPDRADNPVTGLMRLLAALKDRPLDLGNERFQPSNLEITTFDVGNPSVNVIPERATAAFNVRFNDEWSVATLQAELTKRLEAAAQRDEIGRQRITFAIDWKAAPAQVFLTRNELLTNALAKAVEDQTGRRPEISTSGGTSDARFIKDACPVVEFGLVGQTMHMVDERVALAELEELTRIYELFITRWFGAQS</sequence>
<dbReference type="Gene3D" id="3.40.630.10">
    <property type="entry name" value="Zn peptidases"/>
    <property type="match status" value="2"/>
</dbReference>
<feature type="active site" evidence="15">
    <location>
        <position position="77"/>
    </location>
</feature>
<keyword evidence="8 15" id="KW-0378">Hydrolase</keyword>
<dbReference type="EC" id="3.5.1.18" evidence="4 15"/>
<feature type="domain" description="Peptidase M20 dimerisation" evidence="16">
    <location>
        <begin position="184"/>
        <end position="291"/>
    </location>
</feature>
<evidence type="ECO:0000256" key="4">
    <source>
        <dbReference type="ARBA" id="ARBA00011921"/>
    </source>
</evidence>
<evidence type="ECO:0000256" key="3">
    <source>
        <dbReference type="ARBA" id="ARBA00011738"/>
    </source>
</evidence>
<evidence type="ECO:0000256" key="14">
    <source>
        <dbReference type="ARBA" id="ARBA00051301"/>
    </source>
</evidence>
<evidence type="ECO:0000256" key="15">
    <source>
        <dbReference type="HAMAP-Rule" id="MF_01690"/>
    </source>
</evidence>
<keyword evidence="11 15" id="KW-0457">Lysine biosynthesis</keyword>
<feature type="binding site" evidence="15">
    <location>
        <position position="108"/>
    </location>
    <ligand>
        <name>Zn(2+)</name>
        <dbReference type="ChEBI" id="CHEBI:29105"/>
        <label>1</label>
    </ligand>
</feature>
<reference evidence="17 18" key="1">
    <citation type="submission" date="2017-02" db="EMBL/GenBank/DDBJ databases">
        <authorList>
            <person name="Peterson S.W."/>
        </authorList>
    </citation>
    <scope>NUCLEOTIDE SEQUENCE [LARGE SCALE GENOMIC DNA]</scope>
    <source>
        <strain evidence="17 18">USBA 369</strain>
    </source>
</reference>
<evidence type="ECO:0000313" key="17">
    <source>
        <dbReference type="EMBL" id="SKA03870.1"/>
    </source>
</evidence>
<comment type="subunit">
    <text evidence="3 15">Homodimer.</text>
</comment>
<dbReference type="CDD" id="cd03891">
    <property type="entry name" value="M20_DapE_proteobac"/>
    <property type="match status" value="1"/>
</dbReference>
<keyword evidence="9 15" id="KW-0862">Zinc</keyword>
<evidence type="ECO:0000256" key="6">
    <source>
        <dbReference type="ARBA" id="ARBA00022605"/>
    </source>
</evidence>
<feature type="binding site" evidence="15">
    <location>
        <position position="171"/>
    </location>
    <ligand>
        <name>Zn(2+)</name>
        <dbReference type="ChEBI" id="CHEBI:29105"/>
        <label>1</label>
    </ligand>
</feature>
<evidence type="ECO:0000256" key="5">
    <source>
        <dbReference type="ARBA" id="ARBA00022391"/>
    </source>
</evidence>
<dbReference type="InterPro" id="IPR036264">
    <property type="entry name" value="Bact_exopeptidase_dim_dom"/>
</dbReference>
<accession>A0A1T4QJ97</accession>
<dbReference type="SUPFAM" id="SSF53187">
    <property type="entry name" value="Zn-dependent exopeptidases"/>
    <property type="match status" value="1"/>
</dbReference>
<dbReference type="NCBIfam" id="NF009557">
    <property type="entry name" value="PRK13009.1"/>
    <property type="match status" value="1"/>
</dbReference>
<feature type="active site" description="Proton acceptor" evidence="15">
    <location>
        <position position="142"/>
    </location>
</feature>
<dbReference type="HAMAP" id="MF_01690">
    <property type="entry name" value="DapE"/>
    <property type="match status" value="1"/>
</dbReference>
<dbReference type="InterPro" id="IPR001261">
    <property type="entry name" value="ArgE/DapE_CS"/>
</dbReference>
<dbReference type="PANTHER" id="PTHR43808">
    <property type="entry name" value="ACETYLORNITHINE DEACETYLASE"/>
    <property type="match status" value="1"/>
</dbReference>
<dbReference type="OrthoDB" id="9809784at2"/>
<dbReference type="InterPro" id="IPR050072">
    <property type="entry name" value="Peptidase_M20A"/>
</dbReference>
<feature type="binding site" evidence="15">
    <location>
        <position position="75"/>
    </location>
    <ligand>
        <name>Zn(2+)</name>
        <dbReference type="ChEBI" id="CHEBI:29105"/>
        <label>1</label>
    </ligand>
</feature>
<keyword evidence="6 15" id="KW-0028">Amino-acid biosynthesis</keyword>
<keyword evidence="7 15" id="KW-0479">Metal-binding</keyword>
<organism evidence="17 18">
    <name type="scientific">Consotaella salsifontis</name>
    <dbReference type="NCBI Taxonomy" id="1365950"/>
    <lineage>
        <taxon>Bacteria</taxon>
        <taxon>Pseudomonadati</taxon>
        <taxon>Pseudomonadota</taxon>
        <taxon>Alphaproteobacteria</taxon>
        <taxon>Hyphomicrobiales</taxon>
        <taxon>Aurantimonadaceae</taxon>
        <taxon>Consotaella</taxon>
    </lineage>
</organism>
<dbReference type="Pfam" id="PF07687">
    <property type="entry name" value="M20_dimer"/>
    <property type="match status" value="1"/>
</dbReference>
<evidence type="ECO:0000313" key="18">
    <source>
        <dbReference type="Proteomes" id="UP000190135"/>
    </source>
</evidence>
<dbReference type="EMBL" id="FUXL01000005">
    <property type="protein sequence ID" value="SKA03870.1"/>
    <property type="molecule type" value="Genomic_DNA"/>
</dbReference>
<evidence type="ECO:0000256" key="1">
    <source>
        <dbReference type="ARBA" id="ARBA00005130"/>
    </source>
</evidence>
<feature type="binding site" evidence="15">
    <location>
        <position position="366"/>
    </location>
    <ligand>
        <name>Zn(2+)</name>
        <dbReference type="ChEBI" id="CHEBI:29105"/>
        <label>2</label>
    </ligand>
</feature>
<dbReference type="PROSITE" id="PS00759">
    <property type="entry name" value="ARGE_DAPE_CPG2_2"/>
    <property type="match status" value="1"/>
</dbReference>
<comment type="catalytic activity">
    <reaction evidence="14 15">
        <text>N-succinyl-(2S,6S)-2,6-diaminopimelate + H2O = (2S,6S)-2,6-diaminopimelate + succinate</text>
        <dbReference type="Rhea" id="RHEA:22608"/>
        <dbReference type="ChEBI" id="CHEBI:15377"/>
        <dbReference type="ChEBI" id="CHEBI:30031"/>
        <dbReference type="ChEBI" id="CHEBI:57609"/>
        <dbReference type="ChEBI" id="CHEBI:58087"/>
        <dbReference type="EC" id="3.5.1.18"/>
    </reaction>
</comment>
<comment type="cofactor">
    <cofactor evidence="15">
        <name>Zn(2+)</name>
        <dbReference type="ChEBI" id="CHEBI:29105"/>
    </cofactor>
    <cofactor evidence="15">
        <name>Co(2+)</name>
        <dbReference type="ChEBI" id="CHEBI:48828"/>
    </cofactor>
    <text evidence="15">Binds 2 Zn(2+) or Co(2+) ions per subunit.</text>
</comment>
<dbReference type="AlphaFoldDB" id="A0A1T4QJ97"/>
<evidence type="ECO:0000256" key="8">
    <source>
        <dbReference type="ARBA" id="ARBA00022801"/>
    </source>
</evidence>
<proteinExistence type="inferred from homology"/>
<evidence type="ECO:0000256" key="9">
    <source>
        <dbReference type="ARBA" id="ARBA00022833"/>
    </source>
</evidence>
<dbReference type="GO" id="GO:0019877">
    <property type="term" value="P:diaminopimelate biosynthetic process"/>
    <property type="evidence" value="ECO:0007669"/>
    <property type="project" value="UniProtKB-UniRule"/>
</dbReference>
<dbReference type="GO" id="GO:0050897">
    <property type="term" value="F:cobalt ion binding"/>
    <property type="evidence" value="ECO:0007669"/>
    <property type="project" value="UniProtKB-UniRule"/>
</dbReference>